<keyword evidence="3 6" id="KW-0694">RNA-binding</keyword>
<dbReference type="HAMAP" id="MF_01363">
    <property type="entry name" value="Ribosomal_bL21"/>
    <property type="match status" value="1"/>
</dbReference>
<comment type="function">
    <text evidence="6 7">This protein binds to 23S rRNA in the presence of protein L20.</text>
</comment>
<dbReference type="GO" id="GO:1990904">
    <property type="term" value="C:ribonucleoprotein complex"/>
    <property type="evidence" value="ECO:0007669"/>
    <property type="project" value="UniProtKB-KW"/>
</dbReference>
<dbReference type="InterPro" id="IPR018258">
    <property type="entry name" value="Ribosomal_bL21_CS"/>
</dbReference>
<keyword evidence="5 6" id="KW-0687">Ribonucleoprotein</keyword>
<dbReference type="PANTHER" id="PTHR21349">
    <property type="entry name" value="50S RIBOSOMAL PROTEIN L21"/>
    <property type="match status" value="1"/>
</dbReference>
<keyword evidence="4 6" id="KW-0689">Ribosomal protein</keyword>
<evidence type="ECO:0000256" key="7">
    <source>
        <dbReference type="RuleBase" id="RU000562"/>
    </source>
</evidence>
<gene>
    <name evidence="6" type="primary">rplU</name>
    <name evidence="8" type="ORF">SAMN04488087_2595</name>
</gene>
<dbReference type="Proteomes" id="UP000185812">
    <property type="component" value="Unassembled WGS sequence"/>
</dbReference>
<evidence type="ECO:0000256" key="3">
    <source>
        <dbReference type="ARBA" id="ARBA00022884"/>
    </source>
</evidence>
<name>A0A1M6XGI1_9BACT</name>
<dbReference type="PANTHER" id="PTHR21349:SF0">
    <property type="entry name" value="LARGE RIBOSOMAL SUBUNIT PROTEIN BL21M"/>
    <property type="match status" value="1"/>
</dbReference>
<dbReference type="OrthoDB" id="9813334at2"/>
<dbReference type="GO" id="GO:0005840">
    <property type="term" value="C:ribosome"/>
    <property type="evidence" value="ECO:0007669"/>
    <property type="project" value="UniProtKB-KW"/>
</dbReference>
<sequence length="121" mass="13863">MYAIVDIAGKQFRVEEGRYLYIPYHEKAQPGDTLTFDRVLLVVDGDQVYLGRPVVEGAAVKTRVLEHVKADKILVFKKKRRKRYKVKRGHRQRYTKVQIEALEVPQNAQPLASEATAQPTA</sequence>
<dbReference type="NCBIfam" id="TIGR00061">
    <property type="entry name" value="L21"/>
    <property type="match status" value="1"/>
</dbReference>
<evidence type="ECO:0000313" key="8">
    <source>
        <dbReference type="EMBL" id="SHL05062.1"/>
    </source>
</evidence>
<comment type="similarity">
    <text evidence="1 6 7">Belongs to the bacterial ribosomal protein bL21 family.</text>
</comment>
<reference evidence="9" key="1">
    <citation type="submission" date="2016-11" db="EMBL/GenBank/DDBJ databases">
        <authorList>
            <person name="Varghese N."/>
            <person name="Submissions S."/>
        </authorList>
    </citation>
    <scope>NUCLEOTIDE SEQUENCE [LARGE SCALE GENOMIC DNA]</scope>
    <source>
        <strain evidence="9">DSM 22212</strain>
    </source>
</reference>
<dbReference type="EMBL" id="FRAU01000011">
    <property type="protein sequence ID" value="SHL05062.1"/>
    <property type="molecule type" value="Genomic_DNA"/>
</dbReference>
<dbReference type="GO" id="GO:0003735">
    <property type="term" value="F:structural constituent of ribosome"/>
    <property type="evidence" value="ECO:0007669"/>
    <property type="project" value="InterPro"/>
</dbReference>
<evidence type="ECO:0000256" key="6">
    <source>
        <dbReference type="HAMAP-Rule" id="MF_01363"/>
    </source>
</evidence>
<dbReference type="GO" id="GO:0005737">
    <property type="term" value="C:cytoplasm"/>
    <property type="evidence" value="ECO:0007669"/>
    <property type="project" value="UniProtKB-ARBA"/>
</dbReference>
<comment type="subunit">
    <text evidence="6">Part of the 50S ribosomal subunit. Contacts protein L20.</text>
</comment>
<dbReference type="InterPro" id="IPR028909">
    <property type="entry name" value="bL21-like"/>
</dbReference>
<evidence type="ECO:0000256" key="4">
    <source>
        <dbReference type="ARBA" id="ARBA00022980"/>
    </source>
</evidence>
<dbReference type="Pfam" id="PF00829">
    <property type="entry name" value="Ribosomal_L21p"/>
    <property type="match status" value="1"/>
</dbReference>
<dbReference type="RefSeq" id="WP_072716400.1">
    <property type="nucleotide sequence ID" value="NZ_FRAU01000011.1"/>
</dbReference>
<accession>A0A1M6XGI1</accession>
<dbReference type="SUPFAM" id="SSF141091">
    <property type="entry name" value="L21p-like"/>
    <property type="match status" value="1"/>
</dbReference>
<keyword evidence="9" id="KW-1185">Reference proteome</keyword>
<dbReference type="GO" id="GO:0019843">
    <property type="term" value="F:rRNA binding"/>
    <property type="evidence" value="ECO:0007669"/>
    <property type="project" value="UniProtKB-UniRule"/>
</dbReference>
<evidence type="ECO:0000256" key="1">
    <source>
        <dbReference type="ARBA" id="ARBA00008563"/>
    </source>
</evidence>
<dbReference type="PROSITE" id="PS01169">
    <property type="entry name" value="RIBOSOMAL_L21"/>
    <property type="match status" value="1"/>
</dbReference>
<evidence type="ECO:0000256" key="5">
    <source>
        <dbReference type="ARBA" id="ARBA00023274"/>
    </source>
</evidence>
<keyword evidence="2 6" id="KW-0699">rRNA-binding</keyword>
<proteinExistence type="inferred from homology"/>
<dbReference type="STRING" id="633813.SAMN04488087_2595"/>
<dbReference type="InterPro" id="IPR036164">
    <property type="entry name" value="bL21-like_sf"/>
</dbReference>
<dbReference type="GO" id="GO:0006412">
    <property type="term" value="P:translation"/>
    <property type="evidence" value="ECO:0007669"/>
    <property type="project" value="UniProtKB-UniRule"/>
</dbReference>
<evidence type="ECO:0000256" key="2">
    <source>
        <dbReference type="ARBA" id="ARBA00022730"/>
    </source>
</evidence>
<protein>
    <recommendedName>
        <fullName evidence="6">Large ribosomal subunit protein bL21</fullName>
    </recommendedName>
</protein>
<dbReference type="InterPro" id="IPR001787">
    <property type="entry name" value="Ribosomal_bL21"/>
</dbReference>
<organism evidence="8 9">
    <name type="scientific">Rhodothermus profundi</name>
    <dbReference type="NCBI Taxonomy" id="633813"/>
    <lineage>
        <taxon>Bacteria</taxon>
        <taxon>Pseudomonadati</taxon>
        <taxon>Rhodothermota</taxon>
        <taxon>Rhodothermia</taxon>
        <taxon>Rhodothermales</taxon>
        <taxon>Rhodothermaceae</taxon>
        <taxon>Rhodothermus</taxon>
    </lineage>
</organism>
<evidence type="ECO:0000313" key="9">
    <source>
        <dbReference type="Proteomes" id="UP000185812"/>
    </source>
</evidence>
<dbReference type="AlphaFoldDB" id="A0A1M6XGI1"/>